<name>A0A6N2V4F2_9FIRM</name>
<dbReference type="Pfam" id="PF00149">
    <property type="entry name" value="Metallophos"/>
    <property type="match status" value="1"/>
</dbReference>
<dbReference type="InterPro" id="IPR004843">
    <property type="entry name" value="Calcineurin-like_PHP"/>
</dbReference>
<evidence type="ECO:0000259" key="1">
    <source>
        <dbReference type="Pfam" id="PF00149"/>
    </source>
</evidence>
<reference evidence="2" key="1">
    <citation type="submission" date="2019-11" db="EMBL/GenBank/DDBJ databases">
        <authorList>
            <person name="Feng L."/>
        </authorList>
    </citation>
    <scope>NUCLEOTIDE SEQUENCE</scope>
    <source>
        <strain evidence="2">AundefinedLFYP135</strain>
    </source>
</reference>
<feature type="domain" description="Calcineurin-like phosphoesterase" evidence="1">
    <location>
        <begin position="2"/>
        <end position="158"/>
    </location>
</feature>
<dbReference type="Gene3D" id="3.60.21.10">
    <property type="match status" value="1"/>
</dbReference>
<dbReference type="SUPFAM" id="SSF56300">
    <property type="entry name" value="Metallo-dependent phosphatases"/>
    <property type="match status" value="1"/>
</dbReference>
<dbReference type="InterPro" id="IPR029052">
    <property type="entry name" value="Metallo-depent_PP-like"/>
</dbReference>
<evidence type="ECO:0000313" key="2">
    <source>
        <dbReference type="EMBL" id="VYT25299.1"/>
    </source>
</evidence>
<sequence>MIYLTGDTHGGMERFQSKEAKQLKKGDTLIICGDFGFIWDGSKGEEKHLKWLGKRRYTIAFVEGTHDNLDRLAAYPEEEWNGGKIHRISGNLIHLMRGECYRVEGKTIFAFGGGESPDIELRREGESWWPQEMPTQEEIAHGEESLAQLGNRVDLIVTHECSGRLYRFLNPQGERSNLLGAFFDRVSESCEYRLWAFGSCHLDKRIPPKTRALFQEIVPFEG</sequence>
<protein>
    <recommendedName>
        <fullName evidence="1">Calcineurin-like phosphoesterase domain-containing protein</fullName>
    </recommendedName>
</protein>
<organism evidence="2">
    <name type="scientific">uncultured Anaerotruncus sp</name>
    <dbReference type="NCBI Taxonomy" id="905011"/>
    <lineage>
        <taxon>Bacteria</taxon>
        <taxon>Bacillati</taxon>
        <taxon>Bacillota</taxon>
        <taxon>Clostridia</taxon>
        <taxon>Eubacteriales</taxon>
        <taxon>Oscillospiraceae</taxon>
        <taxon>Anaerotruncus</taxon>
        <taxon>environmental samples</taxon>
    </lineage>
</organism>
<dbReference type="GO" id="GO:0016787">
    <property type="term" value="F:hydrolase activity"/>
    <property type="evidence" value="ECO:0007669"/>
    <property type="project" value="InterPro"/>
</dbReference>
<accession>A0A6N2V4F2</accession>
<dbReference type="EMBL" id="CACRSL010000005">
    <property type="protein sequence ID" value="VYT25299.1"/>
    <property type="molecule type" value="Genomic_DNA"/>
</dbReference>
<dbReference type="CDD" id="cd00838">
    <property type="entry name" value="MPP_superfamily"/>
    <property type="match status" value="1"/>
</dbReference>
<proteinExistence type="predicted"/>
<dbReference type="AlphaFoldDB" id="A0A6N2V4F2"/>
<gene>
    <name evidence="2" type="ORF">AULFYP135_02289</name>
</gene>